<dbReference type="InterPro" id="IPR001647">
    <property type="entry name" value="HTH_TetR"/>
</dbReference>
<feature type="domain" description="HTH tetR-type" evidence="5">
    <location>
        <begin position="8"/>
        <end position="68"/>
    </location>
</feature>
<dbReference type="PRINTS" id="PR00455">
    <property type="entry name" value="HTHTETR"/>
</dbReference>
<keyword evidence="2 4" id="KW-0238">DNA-binding</keyword>
<feature type="DNA-binding region" description="H-T-H motif" evidence="4">
    <location>
        <begin position="31"/>
        <end position="50"/>
    </location>
</feature>
<name>A0ABV9CAI4_9ACTN</name>
<keyword evidence="3" id="KW-0804">Transcription</keyword>
<dbReference type="EMBL" id="JBHSFP010000002">
    <property type="protein sequence ID" value="MFC4530139.1"/>
    <property type="molecule type" value="Genomic_DNA"/>
</dbReference>
<organism evidence="6 7">
    <name type="scientific">Sphaerisporangium dianthi</name>
    <dbReference type="NCBI Taxonomy" id="1436120"/>
    <lineage>
        <taxon>Bacteria</taxon>
        <taxon>Bacillati</taxon>
        <taxon>Actinomycetota</taxon>
        <taxon>Actinomycetes</taxon>
        <taxon>Streptosporangiales</taxon>
        <taxon>Streptosporangiaceae</taxon>
        <taxon>Sphaerisporangium</taxon>
    </lineage>
</organism>
<dbReference type="SUPFAM" id="SSF46689">
    <property type="entry name" value="Homeodomain-like"/>
    <property type="match status" value="1"/>
</dbReference>
<dbReference type="PANTHER" id="PTHR30055">
    <property type="entry name" value="HTH-TYPE TRANSCRIPTIONAL REGULATOR RUTR"/>
    <property type="match status" value="1"/>
</dbReference>
<dbReference type="RefSeq" id="WP_380837583.1">
    <property type="nucleotide sequence ID" value="NZ_JBHSFP010000002.1"/>
</dbReference>
<dbReference type="PROSITE" id="PS50977">
    <property type="entry name" value="HTH_TETR_2"/>
    <property type="match status" value="1"/>
</dbReference>
<evidence type="ECO:0000256" key="4">
    <source>
        <dbReference type="PROSITE-ProRule" id="PRU00335"/>
    </source>
</evidence>
<reference evidence="7" key="1">
    <citation type="journal article" date="2019" name="Int. J. Syst. Evol. Microbiol.">
        <title>The Global Catalogue of Microorganisms (GCM) 10K type strain sequencing project: providing services to taxonomists for standard genome sequencing and annotation.</title>
        <authorList>
            <consortium name="The Broad Institute Genomics Platform"/>
            <consortium name="The Broad Institute Genome Sequencing Center for Infectious Disease"/>
            <person name="Wu L."/>
            <person name="Ma J."/>
        </authorList>
    </citation>
    <scope>NUCLEOTIDE SEQUENCE [LARGE SCALE GENOMIC DNA]</scope>
    <source>
        <strain evidence="7">CGMCC 4.7132</strain>
    </source>
</reference>
<gene>
    <name evidence="6" type="ORF">ACFO60_05130</name>
</gene>
<dbReference type="SUPFAM" id="SSF48498">
    <property type="entry name" value="Tetracyclin repressor-like, C-terminal domain"/>
    <property type="match status" value="1"/>
</dbReference>
<dbReference type="InterPro" id="IPR023772">
    <property type="entry name" value="DNA-bd_HTH_TetR-type_CS"/>
</dbReference>
<dbReference type="InterPro" id="IPR054126">
    <property type="entry name" value="CprB_TetR_C"/>
</dbReference>
<dbReference type="InterPro" id="IPR036271">
    <property type="entry name" value="Tet_transcr_reg_TetR-rel_C_sf"/>
</dbReference>
<evidence type="ECO:0000256" key="1">
    <source>
        <dbReference type="ARBA" id="ARBA00023015"/>
    </source>
</evidence>
<dbReference type="Gene3D" id="1.10.357.10">
    <property type="entry name" value="Tetracycline Repressor, domain 2"/>
    <property type="match status" value="1"/>
</dbReference>
<evidence type="ECO:0000256" key="3">
    <source>
        <dbReference type="ARBA" id="ARBA00023163"/>
    </source>
</evidence>
<dbReference type="PANTHER" id="PTHR30055:SF234">
    <property type="entry name" value="HTH-TYPE TRANSCRIPTIONAL REGULATOR BETI"/>
    <property type="match status" value="1"/>
</dbReference>
<evidence type="ECO:0000259" key="5">
    <source>
        <dbReference type="PROSITE" id="PS50977"/>
    </source>
</evidence>
<keyword evidence="7" id="KW-1185">Reference proteome</keyword>
<evidence type="ECO:0000313" key="6">
    <source>
        <dbReference type="EMBL" id="MFC4530139.1"/>
    </source>
</evidence>
<accession>A0ABV9CAI4</accession>
<proteinExistence type="predicted"/>
<sequence length="215" mass="23062">MAKQARAQATRQRILEGAAGVFEEHGYAATTMAEILQRCGVTKGALYFHFASKEELARAILAADETLLSSLVSGDAAALQVLIDASHGFARELLANVISRASVRLAIEYGTFSGGDFTTHVLWHDGARDLLLKAREEGDLRPEIDVDAAAGTVVAAFTGAQIVSQAVTRRRDLHERLTNFWSLVLPGIVPSDRLCRFDPAGAASTGPVPADYTRV</sequence>
<evidence type="ECO:0000313" key="7">
    <source>
        <dbReference type="Proteomes" id="UP001596004"/>
    </source>
</evidence>
<dbReference type="NCBIfam" id="NF041196">
    <property type="entry name" value="ScbR_bind_reg"/>
    <property type="match status" value="1"/>
</dbReference>
<dbReference type="InterPro" id="IPR009057">
    <property type="entry name" value="Homeodomain-like_sf"/>
</dbReference>
<dbReference type="Proteomes" id="UP001596004">
    <property type="component" value="Unassembled WGS sequence"/>
</dbReference>
<comment type="caution">
    <text evidence="6">The sequence shown here is derived from an EMBL/GenBank/DDBJ whole genome shotgun (WGS) entry which is preliminary data.</text>
</comment>
<dbReference type="Pfam" id="PF21935">
    <property type="entry name" value="TetR_C_45"/>
    <property type="match status" value="1"/>
</dbReference>
<protein>
    <submittedName>
        <fullName evidence="6">ScbR family autoregulator-binding transcription factor</fullName>
    </submittedName>
</protein>
<keyword evidence="1" id="KW-0805">Transcription regulation</keyword>
<evidence type="ECO:0000256" key="2">
    <source>
        <dbReference type="ARBA" id="ARBA00023125"/>
    </source>
</evidence>
<dbReference type="Pfam" id="PF00440">
    <property type="entry name" value="TetR_N"/>
    <property type="match status" value="1"/>
</dbReference>
<dbReference type="PROSITE" id="PS01081">
    <property type="entry name" value="HTH_TETR_1"/>
    <property type="match status" value="1"/>
</dbReference>
<dbReference type="InterPro" id="IPR050109">
    <property type="entry name" value="HTH-type_TetR-like_transc_reg"/>
</dbReference>
<dbReference type="InterPro" id="IPR047923">
    <property type="entry name" value="ArpA-like"/>
</dbReference>